<evidence type="ECO:0000256" key="3">
    <source>
        <dbReference type="ARBA" id="ARBA00022692"/>
    </source>
</evidence>
<dbReference type="SMART" id="SM00365">
    <property type="entry name" value="LRR_SD22"/>
    <property type="match status" value="4"/>
</dbReference>
<gene>
    <name evidence="11" type="ORF">KK083_20245</name>
</gene>
<evidence type="ECO:0000256" key="2">
    <source>
        <dbReference type="ARBA" id="ARBA00022614"/>
    </source>
</evidence>
<dbReference type="Pfam" id="PF23598">
    <property type="entry name" value="LRR_14"/>
    <property type="match status" value="1"/>
</dbReference>
<evidence type="ECO:0000256" key="7">
    <source>
        <dbReference type="ARBA" id="ARBA00023136"/>
    </source>
</evidence>
<keyword evidence="3" id="KW-0812">Transmembrane</keyword>
<keyword evidence="12" id="KW-1185">Reference proteome</keyword>
<evidence type="ECO:0000256" key="6">
    <source>
        <dbReference type="ARBA" id="ARBA00022989"/>
    </source>
</evidence>
<comment type="caution">
    <text evidence="11">The sequence shown here is derived from an EMBL/GenBank/DDBJ whole genome shotgun (WGS) entry which is preliminary data.</text>
</comment>
<dbReference type="FunFam" id="3.80.10.10:FF:000233">
    <property type="entry name" value="Leucine-rich repeat receptor-like protein kinase TDR"/>
    <property type="match status" value="1"/>
</dbReference>
<keyword evidence="6" id="KW-1133">Transmembrane helix</keyword>
<feature type="signal peptide" evidence="9">
    <location>
        <begin position="1"/>
        <end position="26"/>
    </location>
</feature>
<keyword evidence="4 9" id="KW-0732">Signal</keyword>
<dbReference type="RefSeq" id="WP_254167020.1">
    <property type="nucleotide sequence ID" value="NZ_JAHESF010000023.1"/>
</dbReference>
<dbReference type="Proteomes" id="UP001319200">
    <property type="component" value="Unassembled WGS sequence"/>
</dbReference>
<dbReference type="InterPro" id="IPR022385">
    <property type="entry name" value="Rhs_assc_core"/>
</dbReference>
<feature type="domain" description="Disease resistance R13L4/SHOC-2-like LRR" evidence="10">
    <location>
        <begin position="171"/>
        <end position="286"/>
    </location>
</feature>
<dbReference type="NCBIfam" id="TIGR03696">
    <property type="entry name" value="Rhs_assc_core"/>
    <property type="match status" value="1"/>
</dbReference>
<sequence length="1721" mass="188929">MKRFIRHSVVVLVFGFSLCTGMNSFAQTNLVPDDQEFQALKALYDSLGGPNWTNKTNWPTPGNWPATATAAQMGTWFGVTVQSGDIFKVILSGNNLTGKVPVAISLMSQVTQIQLNANHLSGSLPSSLGSLSKLLWLRFDTNQLTGTVPASLGNLPMIQHLYFDGNALTGTIPPALGNLSSLLVLSLSNNQFTGSIPSSFGGLQNLTSLYLHGNQLTGSVPESLGNLTNLNNLYLRNNQLSGPLPASLGNLTKLKAFFANVNALTGSIPASLGNLTDLEYLHLQQNQLTGAIPSQLGNLSKLLQLYVNQNKLTGELPASLGSLTKLQYLNTFSNQLTGAVPSSFSGLTNLVYLNLSTNKLSGDLPDMFGAMTKLANVDLSGNYFTGAFPSSIGSCALLTFVSVNTNRITSFPASALTLPVLNLVNLENNEVSAIPNFSTHTNKANLSVWLRNNRLDFSQLEPLINAGIAGVVYNPQKPINDVVTQPLIQGSALVLTARPAGAFSSVTWEKQNPNTTWATLTNDEDTNPLTYTRTTATLADEGAYRWRATNTKMPGVSVQSEPMNVKIPARFVLDDLAFQYKYDARRRMTHKKVPGADWVYMVYDDRDRLVMTQDAEQRKTNKWSYTKYDALNRPVMTGVYTHSAFVDQAGMSGLISTTNFIETYNGASATHGYSNVVFPTTGTEVLTVTYYDDYAFRSLIAGGGFDYRKNELEGQYQNPDNAATVAFERVTGQVTGTKIKVLGTTTYLWQANYYDDRYRVVQTIASNDKSGTDCITNIYDFTGQVLKTQSRHTAPNIAAVGTEGIKILRTFKYDHAGRLLKTWHKTGNGADVLLAQNEYNELGQLVTKNLYNTDPVSAPDASRAFKQQLDYRYNIRGWLTRMNNSDVSITENGPRDYFGMNLFYNESVPELAGYQPQFNGNISAMKWSTNLGLGASVSSLEIDASKENAYAFRYDTLNRLKSAAFHKKPSTGWTASTAYHEDNLKYDHNGNIKGLNRTTTEGAPMDRLTYAYSGNQLLKVSDASDKTKGFVDGPSPDNDYTYDANGNMTLDRNKDITAITYNHLNLPDKVTKSTGDYVKYTYDATGRKLSQGVYNASNVLKKKSDYAGEFFYENDTLKFINHEEGRVVMAGTVQEYQYHLKDHLGNVRMTFTTKDESQTATATMEQANAANEQSEFIYYNEAVKVYSKIFDHTNNGQVDNDGYAIRLTGGNTSKIYGLAKSLSVMPGDTIKMDVFAKYVTGTPSSNTWAGDLLSTMTAISANAPGVVVDGGLAGSIGGQSFPMEGYMTRSAENETAPKAYLNWLVFNRQDSLVDFGYIRLTTAALENGSNGAHEHLEKGDLLIREPGYVYIYLSNENENPVEVFFDDFGVEHVKSPVIQMDDYYPFGLTASTSQRENSLKNNFLYSGKERQDELDLGWLDYGARMFQPEIGRWGTIDPLSGSMEAISPYGFALNNPATLVDVLGLAPVYNWEKEIYEENGKEVSWDKVQKTLNTDKSANVLLMSNDLSKDPGGALQTMVDAANENGSITVMRVSNTKDAADQLEKLGATIDNLFIGSHGSYRTASFSIGVTNYSGDNLSKIKNDKNLSRISKLMSENSQIIIQACHAGNPQNKGVELLTSLAVKMRTTVLGNQSWGLTSPNMFGGYFFGAIPYYQEAGDSPGKPCQGGSCDTYSYEQRARAFDAAGKWTKVTYSNGQSKVTTINNVYYTRSGGISYSEGNQ</sequence>
<dbReference type="InterPro" id="IPR001611">
    <property type="entry name" value="Leu-rich_rpt"/>
</dbReference>
<comment type="subcellular location">
    <subcellularLocation>
        <location evidence="1">Membrane</location>
        <topology evidence="1">Single-pass membrane protein</topology>
    </subcellularLocation>
</comment>
<dbReference type="InterPro" id="IPR032675">
    <property type="entry name" value="LRR_dom_sf"/>
</dbReference>
<feature type="chain" id="PRO_5042834764" description="Disease resistance R13L4/SHOC-2-like LRR domain-containing protein" evidence="9">
    <location>
        <begin position="27"/>
        <end position="1721"/>
    </location>
</feature>
<dbReference type="SUPFAM" id="SSF52047">
    <property type="entry name" value="RNI-like"/>
    <property type="match status" value="1"/>
</dbReference>
<keyword evidence="2" id="KW-0433">Leucine-rich repeat</keyword>
<evidence type="ECO:0000256" key="4">
    <source>
        <dbReference type="ARBA" id="ARBA00022729"/>
    </source>
</evidence>
<evidence type="ECO:0000259" key="10">
    <source>
        <dbReference type="Pfam" id="PF23598"/>
    </source>
</evidence>
<dbReference type="SMART" id="SM00369">
    <property type="entry name" value="LRR_TYP"/>
    <property type="match status" value="8"/>
</dbReference>
<proteinExistence type="predicted"/>
<dbReference type="Gene3D" id="3.80.10.10">
    <property type="entry name" value="Ribonuclease Inhibitor"/>
    <property type="match status" value="3"/>
</dbReference>
<evidence type="ECO:0000256" key="5">
    <source>
        <dbReference type="ARBA" id="ARBA00022737"/>
    </source>
</evidence>
<evidence type="ECO:0000256" key="9">
    <source>
        <dbReference type="SAM" id="SignalP"/>
    </source>
</evidence>
<dbReference type="EMBL" id="JAHESF010000023">
    <property type="protein sequence ID" value="MBT1699239.1"/>
    <property type="molecule type" value="Genomic_DNA"/>
</dbReference>
<reference evidence="11 12" key="1">
    <citation type="submission" date="2021-05" db="EMBL/GenBank/DDBJ databases">
        <title>A Polyphasic approach of four new species of the genus Ohtaekwangia: Ohtaekwangia histidinii sp. nov., Ohtaekwangia cretensis sp. nov., Ohtaekwangia indiensis sp. nov., Ohtaekwangia reichenbachii sp. nov. from diverse environment.</title>
        <authorList>
            <person name="Octaviana S."/>
        </authorList>
    </citation>
    <scope>NUCLEOTIDE SEQUENCE [LARGE SCALE GENOMIC DNA]</scope>
    <source>
        <strain evidence="11 12">PWU4</strain>
    </source>
</reference>
<keyword evidence="7" id="KW-0472">Membrane</keyword>
<dbReference type="GO" id="GO:0016020">
    <property type="term" value="C:membrane"/>
    <property type="evidence" value="ECO:0007669"/>
    <property type="project" value="UniProtKB-SubCell"/>
</dbReference>
<dbReference type="PANTHER" id="PTHR47988">
    <property type="entry name" value="SOMATIC EMBRYOGENESIS RECEPTOR KINASE 1"/>
    <property type="match status" value="1"/>
</dbReference>
<dbReference type="InterPro" id="IPR003591">
    <property type="entry name" value="Leu-rich_rpt_typical-subtyp"/>
</dbReference>
<evidence type="ECO:0000256" key="8">
    <source>
        <dbReference type="ARBA" id="ARBA00023180"/>
    </source>
</evidence>
<protein>
    <recommendedName>
        <fullName evidence="10">Disease resistance R13L4/SHOC-2-like LRR domain-containing protein</fullName>
    </recommendedName>
</protein>
<evidence type="ECO:0000313" key="11">
    <source>
        <dbReference type="EMBL" id="MBT1699239.1"/>
    </source>
</evidence>
<dbReference type="InterPro" id="IPR055414">
    <property type="entry name" value="LRR_R13L4/SHOC2-like"/>
</dbReference>
<accession>A0AAP2DRU4</accession>
<name>A0AAP2DRU4_9BACT</name>
<dbReference type="Gene3D" id="2.180.10.10">
    <property type="entry name" value="RHS repeat-associated core"/>
    <property type="match status" value="2"/>
</dbReference>
<dbReference type="Pfam" id="PF13855">
    <property type="entry name" value="LRR_8"/>
    <property type="match status" value="1"/>
</dbReference>
<organism evidence="11 12">
    <name type="scientific">Chryseosolibacter histidini</name>
    <dbReference type="NCBI Taxonomy" id="2782349"/>
    <lineage>
        <taxon>Bacteria</taxon>
        <taxon>Pseudomonadati</taxon>
        <taxon>Bacteroidota</taxon>
        <taxon>Cytophagia</taxon>
        <taxon>Cytophagales</taxon>
        <taxon>Chryseotaleaceae</taxon>
        <taxon>Chryseosolibacter</taxon>
    </lineage>
</organism>
<keyword evidence="5" id="KW-0677">Repeat</keyword>
<keyword evidence="8" id="KW-0325">Glycoprotein</keyword>
<evidence type="ECO:0000256" key="1">
    <source>
        <dbReference type="ARBA" id="ARBA00004167"/>
    </source>
</evidence>
<evidence type="ECO:0000313" key="12">
    <source>
        <dbReference type="Proteomes" id="UP001319200"/>
    </source>
</evidence>